<dbReference type="PANTHER" id="PTHR28187">
    <property type="entry name" value="PROTEIN RCR1-RELATED"/>
    <property type="match status" value="1"/>
</dbReference>
<sequence>MAPAVQQSHGFLAKRYCNNYGYNSYGDDDDCYSTWNSWGRWVALAVIVVAVLLIAFLFSCFNNRRRRRMGAQPMYGTAWMPGSKPPAYGQHNQYGPAAPPYSAQPMPNQATGTTFNSNEGYYGQHNGGGGAQYEMQPPANVYQPQREQYEAPVGPPPGKDGVIR</sequence>
<name>A0A8T9CD82_9HELO</name>
<keyword evidence="4" id="KW-1185">Reference proteome</keyword>
<gene>
    <name evidence="3" type="primary">RCR2</name>
    <name evidence="3" type="ORF">LSUE1_G002787</name>
</gene>
<feature type="transmembrane region" description="Helical" evidence="2">
    <location>
        <begin position="41"/>
        <end position="61"/>
    </location>
</feature>
<dbReference type="Proteomes" id="UP000469558">
    <property type="component" value="Unassembled WGS sequence"/>
</dbReference>
<dbReference type="InterPro" id="IPR020999">
    <property type="entry name" value="Chitin_synth_reg_RCR"/>
</dbReference>
<accession>A0A8T9CD82</accession>
<proteinExistence type="predicted"/>
<feature type="compositionally biased region" description="Polar residues" evidence="1">
    <location>
        <begin position="105"/>
        <end position="117"/>
    </location>
</feature>
<feature type="region of interest" description="Disordered" evidence="1">
    <location>
        <begin position="89"/>
        <end position="164"/>
    </location>
</feature>
<keyword evidence="2" id="KW-1133">Transmembrane helix</keyword>
<comment type="caution">
    <text evidence="3">The sequence shown here is derived from an EMBL/GenBank/DDBJ whole genome shotgun (WGS) entry which is preliminary data.</text>
</comment>
<keyword evidence="2" id="KW-0812">Transmembrane</keyword>
<dbReference type="AlphaFoldDB" id="A0A8T9CD82"/>
<evidence type="ECO:0000256" key="2">
    <source>
        <dbReference type="SAM" id="Phobius"/>
    </source>
</evidence>
<keyword evidence="2" id="KW-0472">Membrane</keyword>
<dbReference type="Pfam" id="PF12273">
    <property type="entry name" value="RCR"/>
    <property type="match status" value="1"/>
</dbReference>
<organism evidence="3 4">
    <name type="scientific">Lachnellula suecica</name>
    <dbReference type="NCBI Taxonomy" id="602035"/>
    <lineage>
        <taxon>Eukaryota</taxon>
        <taxon>Fungi</taxon>
        <taxon>Dikarya</taxon>
        <taxon>Ascomycota</taxon>
        <taxon>Pezizomycotina</taxon>
        <taxon>Leotiomycetes</taxon>
        <taxon>Helotiales</taxon>
        <taxon>Lachnaceae</taxon>
        <taxon>Lachnellula</taxon>
    </lineage>
</organism>
<evidence type="ECO:0000256" key="1">
    <source>
        <dbReference type="SAM" id="MobiDB-lite"/>
    </source>
</evidence>
<evidence type="ECO:0000313" key="3">
    <source>
        <dbReference type="EMBL" id="TVY83501.1"/>
    </source>
</evidence>
<dbReference type="GO" id="GO:0016192">
    <property type="term" value="P:vesicle-mediated transport"/>
    <property type="evidence" value="ECO:0007669"/>
    <property type="project" value="TreeGrafter"/>
</dbReference>
<evidence type="ECO:0000313" key="4">
    <source>
        <dbReference type="Proteomes" id="UP000469558"/>
    </source>
</evidence>
<dbReference type="PANTHER" id="PTHR28187:SF1">
    <property type="entry name" value="PROTEIN RCR1-RELATED"/>
    <property type="match status" value="1"/>
</dbReference>
<reference evidence="3 4" key="1">
    <citation type="submission" date="2018-05" db="EMBL/GenBank/DDBJ databases">
        <title>Genome sequencing and assembly of the regulated plant pathogen Lachnellula willkommii and related sister species for the development of diagnostic species identification markers.</title>
        <authorList>
            <person name="Giroux E."/>
            <person name="Bilodeau G."/>
        </authorList>
    </citation>
    <scope>NUCLEOTIDE SEQUENCE [LARGE SCALE GENOMIC DNA]</scope>
    <source>
        <strain evidence="3 4">CBS 268.59</strain>
    </source>
</reference>
<dbReference type="EMBL" id="QGMK01000186">
    <property type="protein sequence ID" value="TVY83501.1"/>
    <property type="molecule type" value="Genomic_DNA"/>
</dbReference>
<protein>
    <submittedName>
        <fullName evidence="3">Protein RCR2</fullName>
    </submittedName>
</protein>
<dbReference type="OrthoDB" id="3556830at2759"/>